<dbReference type="InterPro" id="IPR017867">
    <property type="entry name" value="Tyr_phospatase_low_mol_wt"/>
</dbReference>
<evidence type="ECO:0000256" key="6">
    <source>
        <dbReference type="PIRSR" id="PIRSR617867-1"/>
    </source>
</evidence>
<sequence length="147" mass="16861">MLVICTGNICRSPYGEYKLRKLFPELTISSAGLDTDINRLVGKRADSVAVRIAEESQIDLRSHRAKQLTEHMLQSNDFILVMEAKHMESICDTFPSIKHKVFMFSHWVGATAIEDPYKRGELNFRLAFTLIDDAAEAWVEKWRTEIS</sequence>
<reference evidence="8 9" key="1">
    <citation type="submission" date="2020-02" db="EMBL/GenBank/DDBJ databases">
        <title>A complete genome of a marine bacterium Vibrio sp. ZWAL4003 isolated from the mangrove sediment with the ability to degrade polysaccharides.</title>
        <authorList>
            <person name="Wu J."/>
            <person name="Qu W."/>
            <person name="Zeng R."/>
        </authorList>
    </citation>
    <scope>NUCLEOTIDE SEQUENCE [LARGE SCALE GENOMIC DNA]</scope>
    <source>
        <strain evidence="8 9">ZWAL4003</strain>
    </source>
</reference>
<evidence type="ECO:0000313" key="9">
    <source>
        <dbReference type="Proteomes" id="UP000503003"/>
    </source>
</evidence>
<feature type="active site" description="Proton donor" evidence="6">
    <location>
        <position position="115"/>
    </location>
</feature>
<dbReference type="InterPro" id="IPR036196">
    <property type="entry name" value="Ptyr_pPase_sf"/>
</dbReference>
<evidence type="ECO:0000256" key="2">
    <source>
        <dbReference type="ARBA" id="ARBA00013064"/>
    </source>
</evidence>
<keyword evidence="3" id="KW-0378">Hydrolase</keyword>
<dbReference type="EMBL" id="CP049332">
    <property type="protein sequence ID" value="QIH44491.1"/>
    <property type="molecule type" value="Genomic_DNA"/>
</dbReference>
<keyword evidence="9" id="KW-1185">Reference proteome</keyword>
<dbReference type="AlphaFoldDB" id="A0A6G7CQR1"/>
<dbReference type="SUPFAM" id="SSF52788">
    <property type="entry name" value="Phosphotyrosine protein phosphatases I"/>
    <property type="match status" value="1"/>
</dbReference>
<dbReference type="Gene3D" id="3.40.50.2300">
    <property type="match status" value="1"/>
</dbReference>
<evidence type="ECO:0000256" key="4">
    <source>
        <dbReference type="ARBA" id="ARBA00022912"/>
    </source>
</evidence>
<comment type="similarity">
    <text evidence="1">Belongs to the low molecular weight phosphotyrosine protein phosphatase family.</text>
</comment>
<dbReference type="InterPro" id="IPR023485">
    <property type="entry name" value="Ptyr_pPase"/>
</dbReference>
<dbReference type="CDD" id="cd16343">
    <property type="entry name" value="LMWPTP"/>
    <property type="match status" value="1"/>
</dbReference>
<evidence type="ECO:0000259" key="7">
    <source>
        <dbReference type="SMART" id="SM00226"/>
    </source>
</evidence>
<evidence type="ECO:0000256" key="3">
    <source>
        <dbReference type="ARBA" id="ARBA00022801"/>
    </source>
</evidence>
<protein>
    <recommendedName>
        <fullName evidence="2">protein-tyrosine-phosphatase</fullName>
        <ecNumber evidence="2">3.1.3.48</ecNumber>
    </recommendedName>
</protein>
<dbReference type="PRINTS" id="PR00719">
    <property type="entry name" value="LMWPTPASE"/>
</dbReference>
<dbReference type="GO" id="GO:0004725">
    <property type="term" value="F:protein tyrosine phosphatase activity"/>
    <property type="evidence" value="ECO:0007669"/>
    <property type="project" value="UniProtKB-EC"/>
</dbReference>
<feature type="domain" description="Phosphotyrosine protein phosphatase I" evidence="7">
    <location>
        <begin position="2"/>
        <end position="141"/>
    </location>
</feature>
<keyword evidence="4" id="KW-0904">Protein phosphatase</keyword>
<proteinExistence type="inferred from homology"/>
<comment type="catalytic activity">
    <reaction evidence="5">
        <text>O-phospho-L-tyrosyl-[protein] + H2O = L-tyrosyl-[protein] + phosphate</text>
        <dbReference type="Rhea" id="RHEA:10684"/>
        <dbReference type="Rhea" id="RHEA-COMP:10136"/>
        <dbReference type="Rhea" id="RHEA-COMP:20101"/>
        <dbReference type="ChEBI" id="CHEBI:15377"/>
        <dbReference type="ChEBI" id="CHEBI:43474"/>
        <dbReference type="ChEBI" id="CHEBI:46858"/>
        <dbReference type="ChEBI" id="CHEBI:61978"/>
        <dbReference type="EC" id="3.1.3.48"/>
    </reaction>
</comment>
<organism evidence="8 9">
    <name type="scientific">Vibrio ziniensis</name>
    <dbReference type="NCBI Taxonomy" id="2711221"/>
    <lineage>
        <taxon>Bacteria</taxon>
        <taxon>Pseudomonadati</taxon>
        <taxon>Pseudomonadota</taxon>
        <taxon>Gammaproteobacteria</taxon>
        <taxon>Vibrionales</taxon>
        <taxon>Vibrionaceae</taxon>
        <taxon>Vibrio</taxon>
    </lineage>
</organism>
<evidence type="ECO:0000256" key="1">
    <source>
        <dbReference type="ARBA" id="ARBA00011063"/>
    </source>
</evidence>
<name>A0A6G7CQR1_9VIBR</name>
<dbReference type="EC" id="3.1.3.48" evidence="2"/>
<accession>A0A6G7CQR1</accession>
<dbReference type="Pfam" id="PF01451">
    <property type="entry name" value="LMWPc"/>
    <property type="match status" value="1"/>
</dbReference>
<dbReference type="PANTHER" id="PTHR11717">
    <property type="entry name" value="LOW MOLECULAR WEIGHT PROTEIN TYROSINE PHOSPHATASE"/>
    <property type="match status" value="1"/>
</dbReference>
<evidence type="ECO:0000313" key="8">
    <source>
        <dbReference type="EMBL" id="QIH44491.1"/>
    </source>
</evidence>
<gene>
    <name evidence="8" type="ORF">G5S32_21370</name>
</gene>
<dbReference type="KEGG" id="vzi:G5S32_21370"/>
<dbReference type="Proteomes" id="UP000503003">
    <property type="component" value="Chromosome 2"/>
</dbReference>
<feature type="active site" description="Nucleophile" evidence="6">
    <location>
        <position position="5"/>
    </location>
</feature>
<dbReference type="PANTHER" id="PTHR11717:SF31">
    <property type="entry name" value="LOW MOLECULAR WEIGHT PROTEIN-TYROSINE-PHOSPHATASE ETP-RELATED"/>
    <property type="match status" value="1"/>
</dbReference>
<feature type="active site" evidence="6">
    <location>
        <position position="11"/>
    </location>
</feature>
<dbReference type="InterPro" id="IPR050438">
    <property type="entry name" value="LMW_PTPase"/>
</dbReference>
<evidence type="ECO:0000256" key="5">
    <source>
        <dbReference type="ARBA" id="ARBA00051722"/>
    </source>
</evidence>
<dbReference type="SMART" id="SM00226">
    <property type="entry name" value="LMWPc"/>
    <property type="match status" value="1"/>
</dbReference>